<evidence type="ECO:0000256" key="3">
    <source>
        <dbReference type="ARBA" id="ARBA00022989"/>
    </source>
</evidence>
<accession>A0A0G4ICP0</accession>
<evidence type="ECO:0000259" key="8">
    <source>
        <dbReference type="Pfam" id="PF23262"/>
    </source>
</evidence>
<feature type="transmembrane region" description="Helical" evidence="6">
    <location>
        <begin position="83"/>
        <end position="100"/>
    </location>
</feature>
<organism evidence="9">
    <name type="scientific">Chromera velia CCMP2878</name>
    <dbReference type="NCBI Taxonomy" id="1169474"/>
    <lineage>
        <taxon>Eukaryota</taxon>
        <taxon>Sar</taxon>
        <taxon>Alveolata</taxon>
        <taxon>Colpodellida</taxon>
        <taxon>Chromeraceae</taxon>
        <taxon>Chromera</taxon>
    </lineage>
</organism>
<feature type="transmembrane region" description="Helical" evidence="6">
    <location>
        <begin position="12"/>
        <end position="33"/>
    </location>
</feature>
<gene>
    <name evidence="9" type="ORF">Cvel_2283</name>
</gene>
<dbReference type="VEuPathDB" id="CryptoDB:Cvel_2283"/>
<dbReference type="EMBL" id="CDMZ01005831">
    <property type="protein sequence ID" value="CEM54943.1"/>
    <property type="molecule type" value="Genomic_DNA"/>
</dbReference>
<dbReference type="GO" id="GO:0016020">
    <property type="term" value="C:membrane"/>
    <property type="evidence" value="ECO:0007669"/>
    <property type="project" value="UniProtKB-SubCell"/>
</dbReference>
<keyword evidence="4 6" id="KW-0472">Membrane</keyword>
<feature type="transmembrane region" description="Helical" evidence="6">
    <location>
        <begin position="466"/>
        <end position="488"/>
    </location>
</feature>
<dbReference type="Pfam" id="PF06813">
    <property type="entry name" value="Nodulin-like"/>
    <property type="match status" value="1"/>
</dbReference>
<reference evidence="9" key="1">
    <citation type="submission" date="2014-11" db="EMBL/GenBank/DDBJ databases">
        <authorList>
            <person name="Otto D Thomas"/>
            <person name="Naeem Raeece"/>
        </authorList>
    </citation>
    <scope>NUCLEOTIDE SEQUENCE</scope>
</reference>
<dbReference type="InterPro" id="IPR056555">
    <property type="entry name" value="NFD4_C"/>
</dbReference>
<feature type="compositionally biased region" description="Gly residues" evidence="5">
    <location>
        <begin position="250"/>
        <end position="259"/>
    </location>
</feature>
<dbReference type="Pfam" id="PF23262">
    <property type="entry name" value="NFD4_C"/>
    <property type="match status" value="1"/>
</dbReference>
<evidence type="ECO:0000256" key="1">
    <source>
        <dbReference type="ARBA" id="ARBA00004141"/>
    </source>
</evidence>
<feature type="domain" description="NFD4 C-terminal" evidence="8">
    <location>
        <begin position="334"/>
        <end position="488"/>
    </location>
</feature>
<feature type="domain" description="Nodulin-like" evidence="7">
    <location>
        <begin position="15"/>
        <end position="210"/>
    </location>
</feature>
<sequence>MESVVLTPTSWIPYVTFASGMLALVMAGWPYAFGVFSEDLKTQLQYTQTEVNLIPALGNSGMYCSGVLAGAALPVLGLFWNQIIAAGLMTGGQILIALTYSKQIPATQVEFMIVYVSLTGLGGVIGATGPIAAIALNSPPNRKGIIMGVLMAGYAMSPLVLSKASGLLFPGSALGFFIFGAIFAACSFGLSSLFVRRKKKIDDRTERLSDEPESRTPSRESSSSSSGPVVSVERGPVGSGEGREVQVNSSGGGEEGGAGPIVAVAGGDESSSQQKRVKGQWADVRTREYLLSLIIFGSLTGPGLMFIGSVSSMGKSLFGPVDEGNAKEWENYKDALVSTLSFSSFAGRILIGLASDYALHQYGFTRRACILVCICITGVAQCLPLVLIVKEALFVCAVCAGLQYGASFSLYSSYISDQFGSENFALNWGVMTTIAAWFGFAYGLVFGRVYDAQADAKGHCYGAGCYRGAFLATLGILIVLGVIPAALLMNEKIREGVWIGGVERRRVAVIRDAAEVRLVPGSGGRGGGTDVATKCESPTDCEKPIISGESVQHVKPSRRLLRKTGDGVESHSEAGSEDTL</sequence>
<dbReference type="PANTHER" id="PTHR21576:SF158">
    <property type="entry name" value="RIBOSOMAL RNA-PROCESSING PROTEIN 12-LIKE CONSERVED DOMAIN-CONTAINING PROTEIN"/>
    <property type="match status" value="1"/>
</dbReference>
<proteinExistence type="predicted"/>
<feature type="region of interest" description="Disordered" evidence="5">
    <location>
        <begin position="202"/>
        <end position="276"/>
    </location>
</feature>
<evidence type="ECO:0000259" key="7">
    <source>
        <dbReference type="Pfam" id="PF06813"/>
    </source>
</evidence>
<dbReference type="InterPro" id="IPR010658">
    <property type="entry name" value="Nodulin-like"/>
</dbReference>
<feature type="transmembrane region" description="Helical" evidence="6">
    <location>
        <begin position="53"/>
        <end position="76"/>
    </location>
</feature>
<feature type="region of interest" description="Disordered" evidence="5">
    <location>
        <begin position="546"/>
        <end position="580"/>
    </location>
</feature>
<feature type="transmembrane region" description="Helical" evidence="6">
    <location>
        <begin position="424"/>
        <end position="446"/>
    </location>
</feature>
<evidence type="ECO:0000313" key="9">
    <source>
        <dbReference type="EMBL" id="CEM54943.1"/>
    </source>
</evidence>
<keyword evidence="2 6" id="KW-0812">Transmembrane</keyword>
<dbReference type="PANTHER" id="PTHR21576">
    <property type="entry name" value="UNCHARACTERIZED NODULIN-LIKE PROTEIN"/>
    <property type="match status" value="1"/>
</dbReference>
<feature type="transmembrane region" description="Helical" evidence="6">
    <location>
        <begin position="368"/>
        <end position="386"/>
    </location>
</feature>
<feature type="transmembrane region" description="Helical" evidence="6">
    <location>
        <begin position="392"/>
        <end position="412"/>
    </location>
</feature>
<comment type="subcellular location">
    <subcellularLocation>
        <location evidence="1">Membrane</location>
        <topology evidence="1">Multi-pass membrane protein</topology>
    </subcellularLocation>
</comment>
<dbReference type="Gene3D" id="1.20.1250.20">
    <property type="entry name" value="MFS general substrate transporter like domains"/>
    <property type="match status" value="2"/>
</dbReference>
<evidence type="ECO:0000256" key="2">
    <source>
        <dbReference type="ARBA" id="ARBA00022692"/>
    </source>
</evidence>
<dbReference type="AlphaFoldDB" id="A0A0G4ICP0"/>
<feature type="compositionally biased region" description="Low complexity" evidence="5">
    <location>
        <begin position="219"/>
        <end position="236"/>
    </location>
</feature>
<feature type="transmembrane region" description="Helical" evidence="6">
    <location>
        <begin position="173"/>
        <end position="195"/>
    </location>
</feature>
<dbReference type="InterPro" id="IPR036259">
    <property type="entry name" value="MFS_trans_sf"/>
</dbReference>
<evidence type="ECO:0000256" key="4">
    <source>
        <dbReference type="ARBA" id="ARBA00023136"/>
    </source>
</evidence>
<evidence type="ECO:0000256" key="5">
    <source>
        <dbReference type="SAM" id="MobiDB-lite"/>
    </source>
</evidence>
<protein>
    <submittedName>
        <fullName evidence="9">Uncharacterized protein</fullName>
    </submittedName>
</protein>
<name>A0A0G4ICP0_9ALVE</name>
<evidence type="ECO:0000256" key="6">
    <source>
        <dbReference type="SAM" id="Phobius"/>
    </source>
</evidence>
<feature type="compositionally biased region" description="Basic and acidic residues" evidence="5">
    <location>
        <begin position="563"/>
        <end position="574"/>
    </location>
</feature>
<feature type="transmembrane region" description="Helical" evidence="6">
    <location>
        <begin position="112"/>
        <end position="137"/>
    </location>
</feature>
<feature type="compositionally biased region" description="Basic and acidic residues" evidence="5">
    <location>
        <begin position="202"/>
        <end position="218"/>
    </location>
</feature>
<keyword evidence="3 6" id="KW-1133">Transmembrane helix</keyword>
<feature type="transmembrane region" description="Helical" evidence="6">
    <location>
        <begin position="289"/>
        <end position="310"/>
    </location>
</feature>
<dbReference type="SUPFAM" id="SSF103473">
    <property type="entry name" value="MFS general substrate transporter"/>
    <property type="match status" value="1"/>
</dbReference>